<dbReference type="Proteomes" id="UP000285150">
    <property type="component" value="Unassembled WGS sequence"/>
</dbReference>
<dbReference type="Proteomes" id="UP000284777">
    <property type="component" value="Unassembled WGS sequence"/>
</dbReference>
<dbReference type="EMBL" id="QRTW01000008">
    <property type="protein sequence ID" value="RGR14910.1"/>
    <property type="molecule type" value="Genomic_DNA"/>
</dbReference>
<dbReference type="GO" id="GO:0005975">
    <property type="term" value="P:carbohydrate metabolic process"/>
    <property type="evidence" value="ECO:0007669"/>
    <property type="project" value="InterPro"/>
</dbReference>
<dbReference type="PANTHER" id="PTHR15108">
    <property type="entry name" value="N-ACYLGLUCOSAMINE-2-EPIMERASE"/>
    <property type="match status" value="1"/>
</dbReference>
<dbReference type="EMBL" id="QRHJ01000014">
    <property type="protein sequence ID" value="RHF76252.1"/>
    <property type="molecule type" value="Genomic_DNA"/>
</dbReference>
<organism evidence="3 7">
    <name type="scientific">Bacteroides stercoris</name>
    <dbReference type="NCBI Taxonomy" id="46506"/>
    <lineage>
        <taxon>Bacteria</taxon>
        <taxon>Pseudomonadati</taxon>
        <taxon>Bacteroidota</taxon>
        <taxon>Bacteroidia</taxon>
        <taxon>Bacteroidales</taxon>
        <taxon>Bacteroidaceae</taxon>
        <taxon>Bacteroides</taxon>
    </lineage>
</organism>
<evidence type="ECO:0000313" key="9">
    <source>
        <dbReference type="Proteomes" id="UP000284777"/>
    </source>
</evidence>
<evidence type="ECO:0000313" key="8">
    <source>
        <dbReference type="Proteomes" id="UP000283762"/>
    </source>
</evidence>
<evidence type="ECO:0000313" key="7">
    <source>
        <dbReference type="Proteomes" id="UP000283310"/>
    </source>
</evidence>
<dbReference type="Proteomes" id="UP000283310">
    <property type="component" value="Unassembled WGS sequence"/>
</dbReference>
<sequence>MDFKELAKLYKNELLENVLPFWLNHSQDLEFGGYYTCLNRNGDVFDTDKFIWLQGREVWLFSMLYNKVEKKQEWLDCAIQGGEFLKKYGHDGNYNWYFSLDRQGNPLVEPYNIFSYTFATMAFGQLSLATGKQEYADIAKKTFDIILSKVNNPKGKWNKLHPGTRNLKGFALPMILCNLALEIEHLLDEKILLNTIDTCIHEVMEVFYRPELGGIIVENVLENGELSDSFEGRQVTPGHDIEAMWFIMDLGRRLNRPELIEKAKNITLTMAEYGWDKEYGGLFYFMDRKGYPLQQLEWDQKLWWVHIETLISMIKGYQLTGDKKCLEWFKKVHDYTWSHFKDTEYPEWYGYLNRRGEVLLPLKGGKWKGCFHVPRGMYQCWQILEDLSMNN</sequence>
<evidence type="ECO:0000313" key="10">
    <source>
        <dbReference type="Proteomes" id="UP000285150"/>
    </source>
</evidence>
<protein>
    <submittedName>
        <fullName evidence="3">AGE family epimerase/isomerase</fullName>
    </submittedName>
</protein>
<evidence type="ECO:0000313" key="3">
    <source>
        <dbReference type="EMBL" id="RGR14910.1"/>
    </source>
</evidence>
<accession>A0A412DQA8</accession>
<dbReference type="InterPro" id="IPR008928">
    <property type="entry name" value="6-hairpin_glycosidase_sf"/>
</dbReference>
<evidence type="ECO:0000256" key="1">
    <source>
        <dbReference type="ARBA" id="ARBA00008558"/>
    </source>
</evidence>
<dbReference type="RefSeq" id="WP_016661258.1">
    <property type="nucleotide sequence ID" value="NZ_JAASHK010000011.1"/>
</dbReference>
<dbReference type="GO" id="GO:0016853">
    <property type="term" value="F:isomerase activity"/>
    <property type="evidence" value="ECO:0007669"/>
    <property type="project" value="UniProtKB-KW"/>
</dbReference>
<comment type="similarity">
    <text evidence="1">Belongs to the N-acylglucosamine 2-epimerase family.</text>
</comment>
<dbReference type="CDD" id="cd00249">
    <property type="entry name" value="AGE"/>
    <property type="match status" value="1"/>
</dbReference>
<dbReference type="AlphaFoldDB" id="A0A412DQA8"/>
<dbReference type="Pfam" id="PF07221">
    <property type="entry name" value="GlcNAc_2-epim"/>
    <property type="match status" value="1"/>
</dbReference>
<dbReference type="EMBL" id="QSAF01000007">
    <property type="protein sequence ID" value="RGW34224.1"/>
    <property type="molecule type" value="Genomic_DNA"/>
</dbReference>
<evidence type="ECO:0000313" key="5">
    <source>
        <dbReference type="EMBL" id="RGW98118.1"/>
    </source>
</evidence>
<keyword evidence="2 3" id="KW-0413">Isomerase</keyword>
<proteinExistence type="inferred from homology"/>
<dbReference type="SUPFAM" id="SSF48208">
    <property type="entry name" value="Six-hairpin glycosidases"/>
    <property type="match status" value="1"/>
</dbReference>
<dbReference type="InterPro" id="IPR034116">
    <property type="entry name" value="AGE_dom"/>
</dbReference>
<evidence type="ECO:0000256" key="2">
    <source>
        <dbReference type="ARBA" id="ARBA00023235"/>
    </source>
</evidence>
<evidence type="ECO:0000313" key="6">
    <source>
        <dbReference type="EMBL" id="RHF76252.1"/>
    </source>
</evidence>
<dbReference type="FunFam" id="1.50.10.10:FF:000021">
    <property type="entry name" value="N-acylglucosamine 2-epimerase"/>
    <property type="match status" value="1"/>
</dbReference>
<dbReference type="InterPro" id="IPR010819">
    <property type="entry name" value="AGE/CE"/>
</dbReference>
<evidence type="ECO:0000313" key="4">
    <source>
        <dbReference type="EMBL" id="RGW34224.1"/>
    </source>
</evidence>
<dbReference type="Gene3D" id="1.50.10.10">
    <property type="match status" value="1"/>
</dbReference>
<gene>
    <name evidence="6" type="ORF">DW668_06595</name>
    <name evidence="5" type="ORF">DWV41_06755</name>
    <name evidence="4" type="ORF">DWV77_07785</name>
    <name evidence="3" type="ORF">DWY65_06675</name>
</gene>
<dbReference type="InterPro" id="IPR012341">
    <property type="entry name" value="6hp_glycosidase-like_sf"/>
</dbReference>
<dbReference type="EMBL" id="QSBD01000007">
    <property type="protein sequence ID" value="RGW98118.1"/>
    <property type="molecule type" value="Genomic_DNA"/>
</dbReference>
<reference evidence="7 8" key="1">
    <citation type="submission" date="2018-08" db="EMBL/GenBank/DDBJ databases">
        <title>A genome reference for cultivated species of the human gut microbiota.</title>
        <authorList>
            <person name="Zou Y."/>
            <person name="Xue W."/>
            <person name="Luo G."/>
        </authorList>
    </citation>
    <scope>NUCLEOTIDE SEQUENCE [LARGE SCALE GENOMIC DNA]</scope>
    <source>
        <strain evidence="5 9">AF05-4</strain>
        <strain evidence="4 10">AF12-7</strain>
        <strain evidence="3 7">AF26-20BH</strain>
        <strain evidence="6 8">AM25-16</strain>
    </source>
</reference>
<dbReference type="Proteomes" id="UP000283762">
    <property type="component" value="Unassembled WGS sequence"/>
</dbReference>
<name>A0A412DQA8_BACSE</name>
<comment type="caution">
    <text evidence="3">The sequence shown here is derived from an EMBL/GenBank/DDBJ whole genome shotgun (WGS) entry which is preliminary data.</text>
</comment>